<name>A0ABM5J7E3_DRORH</name>
<dbReference type="GeneID" id="123037561"/>
<accession>A0ABM5J7E3</accession>
<dbReference type="RefSeq" id="XP_044314744.1">
    <property type="nucleotide sequence ID" value="XM_044458809.1"/>
</dbReference>
<dbReference type="Proteomes" id="UP001652680">
    <property type="component" value="Unassembled WGS sequence"/>
</dbReference>
<evidence type="ECO:0000313" key="2">
    <source>
        <dbReference type="Proteomes" id="UP001652680"/>
    </source>
</evidence>
<sequence>MTDPAAQRAYVKEISSAIPEFNGQKIHLQRFVTALKLVDLTKGTFEYLAVEVVKSKIVGSTLYKVQNELTIKSIIQKLQDTIVGEISDVVKAKMAKTSQKGKTAEKFTNEIDNLRKLLEAYTHKKETTIVVITSEIIIAVGLTTEVIIKIMDITKTMVITKITVITETIITRPTVTTEVVVIIEETTVVETIMDITPITTPMVITIPIQTQTDKITTIMSDKYKQLRKTNKDP</sequence>
<proteinExistence type="predicted"/>
<keyword evidence="2" id="KW-1185">Reference proteome</keyword>
<protein>
    <submittedName>
        <fullName evidence="1">Uncharacterized protein</fullName>
    </submittedName>
</protein>
<reference evidence="2" key="1">
    <citation type="journal article" date="2021" name="Elife">
        <title>Highly contiguous assemblies of 101 drosophilid genomes.</title>
        <authorList>
            <person name="Kim B.Y."/>
            <person name="Wang J.R."/>
            <person name="Miller D.E."/>
            <person name="Barmina O."/>
            <person name="Delaney E."/>
            <person name="Thompson A."/>
            <person name="Comeault A.A."/>
            <person name="Peede D."/>
            <person name="D'Agostino E.R."/>
            <person name="Pelaez J."/>
            <person name="Aguilar J.M."/>
            <person name="Haji D."/>
            <person name="Matsunaga T."/>
            <person name="Armstrong E.E."/>
            <person name="Zych M."/>
            <person name="Ogawa Y."/>
            <person name="Stamenkovic-Radak M."/>
            <person name="Jelic M."/>
            <person name="Veselinovic M.S."/>
            <person name="Tanaskovic M."/>
            <person name="Eric P."/>
            <person name="Gao J.J."/>
            <person name="Katoh T.K."/>
            <person name="Toda M.J."/>
            <person name="Watabe H."/>
            <person name="Watada M."/>
            <person name="Davis J.S."/>
            <person name="Moyle L.C."/>
            <person name="Manoli G."/>
            <person name="Bertolini E."/>
            <person name="Kostal V."/>
            <person name="Hawley R.S."/>
            <person name="Takahashi A."/>
            <person name="Jones C.D."/>
            <person name="Price D.K."/>
            <person name="Whiteman N."/>
            <person name="Kopp A."/>
            <person name="Matute D.R."/>
            <person name="Petrov D.A."/>
        </authorList>
    </citation>
    <scope>NUCLEOTIDE SEQUENCE [LARGE SCALE GENOMIC DNA]</scope>
</reference>
<organism evidence="1 2">
    <name type="scientific">Drosophila rhopaloa</name>
    <name type="common">Fruit fly</name>
    <dbReference type="NCBI Taxonomy" id="1041015"/>
    <lineage>
        <taxon>Eukaryota</taxon>
        <taxon>Metazoa</taxon>
        <taxon>Ecdysozoa</taxon>
        <taxon>Arthropoda</taxon>
        <taxon>Hexapoda</taxon>
        <taxon>Insecta</taxon>
        <taxon>Pterygota</taxon>
        <taxon>Neoptera</taxon>
        <taxon>Endopterygota</taxon>
        <taxon>Diptera</taxon>
        <taxon>Brachycera</taxon>
        <taxon>Muscomorpha</taxon>
        <taxon>Ephydroidea</taxon>
        <taxon>Drosophilidae</taxon>
        <taxon>Drosophila</taxon>
        <taxon>Sophophora</taxon>
    </lineage>
</organism>
<dbReference type="EnsemblMetazoa" id="XM_044458809.1">
    <property type="protein sequence ID" value="XP_044314744.1"/>
    <property type="gene ID" value="LOC123037561"/>
</dbReference>
<reference evidence="1" key="2">
    <citation type="submission" date="2025-05" db="UniProtKB">
        <authorList>
            <consortium name="EnsemblMetazoa"/>
        </authorList>
    </citation>
    <scope>IDENTIFICATION</scope>
</reference>
<evidence type="ECO:0000313" key="1">
    <source>
        <dbReference type="EnsemblMetazoa" id="XP_044314744.1"/>
    </source>
</evidence>